<dbReference type="AlphaFoldDB" id="A0A818HS97"/>
<dbReference type="SUPFAM" id="SSF81321">
    <property type="entry name" value="Family A G protein-coupled receptor-like"/>
    <property type="match status" value="1"/>
</dbReference>
<evidence type="ECO:0000313" key="13">
    <source>
        <dbReference type="EMBL" id="CAF3755596.1"/>
    </source>
</evidence>
<keyword evidence="4 10" id="KW-1133">Transmembrane helix</keyword>
<dbReference type="Proteomes" id="UP000663862">
    <property type="component" value="Unassembled WGS sequence"/>
</dbReference>
<evidence type="ECO:0000256" key="3">
    <source>
        <dbReference type="ARBA" id="ARBA00022692"/>
    </source>
</evidence>
<evidence type="ECO:0000313" key="16">
    <source>
        <dbReference type="Proteomes" id="UP000663869"/>
    </source>
</evidence>
<evidence type="ECO:0000256" key="4">
    <source>
        <dbReference type="ARBA" id="ARBA00022989"/>
    </source>
</evidence>
<comment type="subcellular location">
    <subcellularLocation>
        <location evidence="1">Cell membrane</location>
        <topology evidence="1">Multi-pass membrane protein</topology>
    </subcellularLocation>
</comment>
<feature type="compositionally biased region" description="Low complexity" evidence="9">
    <location>
        <begin position="460"/>
        <end position="477"/>
    </location>
</feature>
<keyword evidence="2" id="KW-1003">Cell membrane</keyword>
<feature type="region of interest" description="Disordered" evidence="9">
    <location>
        <begin position="459"/>
        <end position="494"/>
    </location>
</feature>
<dbReference type="EMBL" id="CAJOBQ010000455">
    <property type="protein sequence ID" value="CAF4358987.1"/>
    <property type="molecule type" value="Genomic_DNA"/>
</dbReference>
<feature type="transmembrane region" description="Helical" evidence="10">
    <location>
        <begin position="220"/>
        <end position="242"/>
    </location>
</feature>
<accession>A0A818HS97</accession>
<dbReference type="GO" id="GO:0005886">
    <property type="term" value="C:plasma membrane"/>
    <property type="evidence" value="ECO:0007669"/>
    <property type="project" value="UniProtKB-SubCell"/>
</dbReference>
<organism evidence="12 16">
    <name type="scientific">Rotaria socialis</name>
    <dbReference type="NCBI Taxonomy" id="392032"/>
    <lineage>
        <taxon>Eukaryota</taxon>
        <taxon>Metazoa</taxon>
        <taxon>Spiralia</taxon>
        <taxon>Gnathifera</taxon>
        <taxon>Rotifera</taxon>
        <taxon>Eurotatoria</taxon>
        <taxon>Bdelloidea</taxon>
        <taxon>Philodinida</taxon>
        <taxon>Philodinidae</taxon>
        <taxon>Rotaria</taxon>
    </lineage>
</organism>
<keyword evidence="7" id="KW-0675">Receptor</keyword>
<keyword evidence="6 10" id="KW-0472">Membrane</keyword>
<name>A0A818HS97_9BILA</name>
<feature type="domain" description="G-protein coupled receptors family 1 profile" evidence="11">
    <location>
        <begin position="57"/>
        <end position="334"/>
    </location>
</feature>
<gene>
    <name evidence="12" type="ORF">FME351_LOCUS17481</name>
    <name evidence="13" type="ORF">KIK155_LOCUS29963</name>
    <name evidence="15" type="ORF">TOA249_LOCUS2584</name>
    <name evidence="14" type="ORF">TSG867_LOCUS10074</name>
</gene>
<evidence type="ECO:0000256" key="1">
    <source>
        <dbReference type="ARBA" id="ARBA00004651"/>
    </source>
</evidence>
<evidence type="ECO:0000259" key="11">
    <source>
        <dbReference type="PROSITE" id="PS50262"/>
    </source>
</evidence>
<dbReference type="EMBL" id="CAJOBS010000083">
    <property type="protein sequence ID" value="CAF4490704.1"/>
    <property type="molecule type" value="Genomic_DNA"/>
</dbReference>
<dbReference type="InterPro" id="IPR017452">
    <property type="entry name" value="GPCR_Rhodpsn_7TM"/>
</dbReference>
<dbReference type="EMBL" id="CAJNYU010002170">
    <property type="protein sequence ID" value="CAF3512856.1"/>
    <property type="molecule type" value="Genomic_DNA"/>
</dbReference>
<dbReference type="Gene3D" id="1.20.1070.10">
    <property type="entry name" value="Rhodopsin 7-helix transmembrane proteins"/>
    <property type="match status" value="1"/>
</dbReference>
<dbReference type="Proteomes" id="UP000663865">
    <property type="component" value="Unassembled WGS sequence"/>
</dbReference>
<dbReference type="GO" id="GO:0007218">
    <property type="term" value="P:neuropeptide signaling pathway"/>
    <property type="evidence" value="ECO:0007669"/>
    <property type="project" value="TreeGrafter"/>
</dbReference>
<protein>
    <recommendedName>
        <fullName evidence="11">G-protein coupled receptors family 1 profile domain-containing protein</fullName>
    </recommendedName>
</protein>
<feature type="transmembrane region" description="Helical" evidence="10">
    <location>
        <begin position="77"/>
        <end position="99"/>
    </location>
</feature>
<dbReference type="PANTHER" id="PTHR24230:SF75">
    <property type="entry name" value="RELAXIN FAMILY PEPTIDE RECEPTOR 3"/>
    <property type="match status" value="1"/>
</dbReference>
<feature type="transmembrane region" description="Helical" evidence="10">
    <location>
        <begin position="155"/>
        <end position="176"/>
    </location>
</feature>
<evidence type="ECO:0000256" key="5">
    <source>
        <dbReference type="ARBA" id="ARBA00023040"/>
    </source>
</evidence>
<dbReference type="Proteomes" id="UP000663869">
    <property type="component" value="Unassembled WGS sequence"/>
</dbReference>
<proteinExistence type="predicted"/>
<keyword evidence="8" id="KW-0807">Transducer</keyword>
<keyword evidence="3 10" id="KW-0812">Transmembrane</keyword>
<evidence type="ECO:0000256" key="8">
    <source>
        <dbReference type="ARBA" id="ARBA00023224"/>
    </source>
</evidence>
<evidence type="ECO:0000256" key="6">
    <source>
        <dbReference type="ARBA" id="ARBA00023136"/>
    </source>
</evidence>
<evidence type="ECO:0000256" key="7">
    <source>
        <dbReference type="ARBA" id="ARBA00023170"/>
    </source>
</evidence>
<evidence type="ECO:0000256" key="10">
    <source>
        <dbReference type="SAM" id="Phobius"/>
    </source>
</evidence>
<evidence type="ECO:0000256" key="9">
    <source>
        <dbReference type="SAM" id="MobiDB-lite"/>
    </source>
</evidence>
<dbReference type="EMBL" id="CAJNYV010005579">
    <property type="protein sequence ID" value="CAF3755596.1"/>
    <property type="molecule type" value="Genomic_DNA"/>
</dbReference>
<feature type="transmembrane region" description="Helical" evidence="10">
    <location>
        <begin position="41"/>
        <end position="65"/>
    </location>
</feature>
<dbReference type="Proteomes" id="UP000663838">
    <property type="component" value="Unassembled WGS sequence"/>
</dbReference>
<feature type="transmembrane region" description="Helical" evidence="10">
    <location>
        <begin position="114"/>
        <end position="135"/>
    </location>
</feature>
<evidence type="ECO:0000313" key="15">
    <source>
        <dbReference type="EMBL" id="CAF4490704.1"/>
    </source>
</evidence>
<evidence type="ECO:0000313" key="14">
    <source>
        <dbReference type="EMBL" id="CAF4358987.1"/>
    </source>
</evidence>
<evidence type="ECO:0000313" key="12">
    <source>
        <dbReference type="EMBL" id="CAF3512856.1"/>
    </source>
</evidence>
<dbReference type="PANTHER" id="PTHR24230">
    <property type="entry name" value="G-PROTEIN COUPLED RECEPTOR"/>
    <property type="match status" value="1"/>
</dbReference>
<sequence>MNESLLSTDRSILFTSTIVNRATTSRIPYREQVLIDAFNTYIQIGIGSLLFLFGLTFNCLSLLYFRASRSFRHTTFQLYFSIIAILDTIRLLEFLIFILFDKGYLRVTLPLCRWIFFTIMFTGQASIWLTVALAVEKCIIIWFPIKGRLCFTISISKIVLIIVLCLVFAANLIYLLPNFFLHAYENLSIHTFMCIWHTGGQSTRSRFDQWKKHYFTFNTIFFHSIIPSILLLVINWLILYSLSRQRVILSKIGSIDTRHVLKREKQFKEKTIQLVLSSFFVIFTISPRYILTMVNAFATSISKAPLMPLYIYVNLNTVFRVLEMSNYSLNLMFAIMSGRTSRCEIRKLLWEGLFWRFQRVKSRRQGSKMHTHSYLFDDDDEDTERSAGTATGVTSYCPLGTHVQTRSNYLTQPNSSNTYPSKSSQKSSLFNCCGFSIDLSHKHSLYSLNADIASRRSTIRKSSTNTTSNNNTNYNTSPRKSRTYSHSSKSSSFDRNLRQQQTVCYKSNFDNNRTATCRRASAAVYCFQHLPSSTVTSMANQSLGLATNLPSVRQSISNEKNYSSIEILPPINSSDATPTTIDEYNNNNNNSNINPLKDTTESSVLVQNNVEEQQLTAYVVETC</sequence>
<feature type="transmembrane region" description="Helical" evidence="10">
    <location>
        <begin position="272"/>
        <end position="291"/>
    </location>
</feature>
<dbReference type="GO" id="GO:0008528">
    <property type="term" value="F:G protein-coupled peptide receptor activity"/>
    <property type="evidence" value="ECO:0007669"/>
    <property type="project" value="TreeGrafter"/>
</dbReference>
<keyword evidence="5" id="KW-0297">G-protein coupled receptor</keyword>
<reference evidence="12" key="1">
    <citation type="submission" date="2021-02" db="EMBL/GenBank/DDBJ databases">
        <authorList>
            <person name="Nowell W R."/>
        </authorList>
    </citation>
    <scope>NUCLEOTIDE SEQUENCE</scope>
</reference>
<comment type="caution">
    <text evidence="12">The sequence shown here is derived from an EMBL/GenBank/DDBJ whole genome shotgun (WGS) entry which is preliminary data.</text>
</comment>
<evidence type="ECO:0000256" key="2">
    <source>
        <dbReference type="ARBA" id="ARBA00022475"/>
    </source>
</evidence>
<dbReference type="PROSITE" id="PS50262">
    <property type="entry name" value="G_PROTEIN_RECEP_F1_2"/>
    <property type="match status" value="1"/>
</dbReference>